<accession>A0A9D2D7B0</accession>
<dbReference type="InterPro" id="IPR036869">
    <property type="entry name" value="J_dom_sf"/>
</dbReference>
<feature type="domain" description="J" evidence="2">
    <location>
        <begin position="4"/>
        <end position="74"/>
    </location>
</feature>
<organism evidence="3 4">
    <name type="scientific">Candidatus Borkfalkia avicola</name>
    <dbReference type="NCBI Taxonomy" id="2838503"/>
    <lineage>
        <taxon>Bacteria</taxon>
        <taxon>Bacillati</taxon>
        <taxon>Bacillota</taxon>
        <taxon>Clostridia</taxon>
        <taxon>Christensenellales</taxon>
        <taxon>Christensenellaceae</taxon>
        <taxon>Candidatus Borkfalkia</taxon>
    </lineage>
</organism>
<dbReference type="GO" id="GO:0006260">
    <property type="term" value="P:DNA replication"/>
    <property type="evidence" value="ECO:0007669"/>
    <property type="project" value="UniProtKB-KW"/>
</dbReference>
<dbReference type="Gene3D" id="1.10.287.110">
    <property type="entry name" value="DnaJ domain"/>
    <property type="match status" value="1"/>
</dbReference>
<dbReference type="AlphaFoldDB" id="A0A9D2D7B0"/>
<dbReference type="InterPro" id="IPR001623">
    <property type="entry name" value="DnaJ_domain"/>
</dbReference>
<reference evidence="3" key="2">
    <citation type="submission" date="2021-04" db="EMBL/GenBank/DDBJ databases">
        <authorList>
            <person name="Gilroy R."/>
        </authorList>
    </citation>
    <scope>NUCLEOTIDE SEQUENCE</scope>
    <source>
        <strain evidence="3">CHK192-19661</strain>
    </source>
</reference>
<keyword evidence="1" id="KW-0235">DNA replication</keyword>
<evidence type="ECO:0000313" key="4">
    <source>
        <dbReference type="Proteomes" id="UP000824025"/>
    </source>
</evidence>
<evidence type="ECO:0000259" key="2">
    <source>
        <dbReference type="PROSITE" id="PS50076"/>
    </source>
</evidence>
<evidence type="ECO:0000256" key="1">
    <source>
        <dbReference type="ARBA" id="ARBA00022705"/>
    </source>
</evidence>
<name>A0A9D2D7B0_9FIRM</name>
<dbReference type="EMBL" id="DXCF01000029">
    <property type="protein sequence ID" value="HIZ09908.1"/>
    <property type="molecule type" value="Genomic_DNA"/>
</dbReference>
<comment type="caution">
    <text evidence="3">The sequence shown here is derived from an EMBL/GenBank/DDBJ whole genome shotgun (WGS) entry which is preliminary data.</text>
</comment>
<dbReference type="PROSITE" id="PS50076">
    <property type="entry name" value="DNAJ_2"/>
    <property type="match status" value="1"/>
</dbReference>
<reference evidence="3" key="1">
    <citation type="journal article" date="2021" name="PeerJ">
        <title>Extensive microbial diversity within the chicken gut microbiome revealed by metagenomics and culture.</title>
        <authorList>
            <person name="Gilroy R."/>
            <person name="Ravi A."/>
            <person name="Getino M."/>
            <person name="Pursley I."/>
            <person name="Horton D.L."/>
            <person name="Alikhan N.F."/>
            <person name="Baker D."/>
            <person name="Gharbi K."/>
            <person name="Hall N."/>
            <person name="Watson M."/>
            <person name="Adriaenssens E.M."/>
            <person name="Foster-Nyarko E."/>
            <person name="Jarju S."/>
            <person name="Secka A."/>
            <person name="Antonio M."/>
            <person name="Oren A."/>
            <person name="Chaudhuri R.R."/>
            <person name="La Ragione R."/>
            <person name="Hildebrand F."/>
            <person name="Pallen M.J."/>
        </authorList>
    </citation>
    <scope>NUCLEOTIDE SEQUENCE</scope>
    <source>
        <strain evidence="3">CHK192-19661</strain>
    </source>
</reference>
<proteinExistence type="predicted"/>
<dbReference type="Proteomes" id="UP000824025">
    <property type="component" value="Unassembled WGS sequence"/>
</dbReference>
<sequence length="205" mass="23684">MNKQYYDLLGITEDATDEEIAARYEELKKKYSEERFLEGEAGNEAAKLLSRVEVAYAEIMSERKEKRSAENADSSYAKVEQFIRDGKINEAQGALDEFNERPAEWHYLQSVVFYKKNWMNESKKQLEIAMQLDSSNEKYRNSYNKLKEKIEYDKHRAENPEQKAQAPADDYDQQQMGGGFCEQCATCCACNMAFNCCLNACCGCR</sequence>
<gene>
    <name evidence="3" type="ORF">H9726_05410</name>
</gene>
<dbReference type="CDD" id="cd06257">
    <property type="entry name" value="DnaJ"/>
    <property type="match status" value="1"/>
</dbReference>
<evidence type="ECO:0000313" key="3">
    <source>
        <dbReference type="EMBL" id="HIZ09908.1"/>
    </source>
</evidence>
<dbReference type="SUPFAM" id="SSF46565">
    <property type="entry name" value="Chaperone J-domain"/>
    <property type="match status" value="1"/>
</dbReference>
<protein>
    <recommendedName>
        <fullName evidence="2">J domain-containing protein</fullName>
    </recommendedName>
</protein>